<dbReference type="InterPro" id="IPR000843">
    <property type="entry name" value="HTH_LacI"/>
</dbReference>
<reference evidence="2" key="2">
    <citation type="journal article" date="2021" name="PeerJ">
        <title>Extensive microbial diversity within the chicken gut microbiome revealed by metagenomics and culture.</title>
        <authorList>
            <person name="Gilroy R."/>
            <person name="Ravi A."/>
            <person name="Getino M."/>
            <person name="Pursley I."/>
            <person name="Horton D.L."/>
            <person name="Alikhan N.F."/>
            <person name="Baker D."/>
            <person name="Gharbi K."/>
            <person name="Hall N."/>
            <person name="Watson M."/>
            <person name="Adriaenssens E.M."/>
            <person name="Foster-Nyarko E."/>
            <person name="Jarju S."/>
            <person name="Secka A."/>
            <person name="Antonio M."/>
            <person name="Oren A."/>
            <person name="Chaudhuri R.R."/>
            <person name="La Ragione R."/>
            <person name="Hildebrand F."/>
            <person name="Pallen M.J."/>
        </authorList>
    </citation>
    <scope>NUCLEOTIDE SEQUENCE</scope>
    <source>
        <strain evidence="2">17213</strain>
    </source>
</reference>
<dbReference type="AlphaFoldDB" id="A0A9D9GT47"/>
<proteinExistence type="predicted"/>
<dbReference type="Gene3D" id="1.10.260.40">
    <property type="entry name" value="lambda repressor-like DNA-binding domains"/>
    <property type="match status" value="1"/>
</dbReference>
<dbReference type="SMART" id="SM00354">
    <property type="entry name" value="HTH_LACI"/>
    <property type="match status" value="1"/>
</dbReference>
<dbReference type="CDD" id="cd01392">
    <property type="entry name" value="HTH_LacI"/>
    <property type="match status" value="1"/>
</dbReference>
<evidence type="ECO:0000313" key="3">
    <source>
        <dbReference type="Proteomes" id="UP000823631"/>
    </source>
</evidence>
<reference evidence="2" key="1">
    <citation type="submission" date="2020-10" db="EMBL/GenBank/DDBJ databases">
        <authorList>
            <person name="Gilroy R."/>
        </authorList>
    </citation>
    <scope>NUCLEOTIDE SEQUENCE</scope>
    <source>
        <strain evidence="2">17213</strain>
    </source>
</reference>
<name>A0A9D9GT47_9GAMM</name>
<protein>
    <submittedName>
        <fullName evidence="2">Helix-turn-helix domain-containing protein</fullName>
    </submittedName>
</protein>
<dbReference type="GO" id="GO:0006355">
    <property type="term" value="P:regulation of DNA-templated transcription"/>
    <property type="evidence" value="ECO:0007669"/>
    <property type="project" value="InterPro"/>
</dbReference>
<evidence type="ECO:0000313" key="2">
    <source>
        <dbReference type="EMBL" id="MBO8416138.1"/>
    </source>
</evidence>
<dbReference type="InterPro" id="IPR010982">
    <property type="entry name" value="Lambda_DNA-bd_dom_sf"/>
</dbReference>
<dbReference type="GO" id="GO:0003677">
    <property type="term" value="F:DNA binding"/>
    <property type="evidence" value="ECO:0007669"/>
    <property type="project" value="InterPro"/>
</dbReference>
<comment type="caution">
    <text evidence="2">The sequence shown here is derived from an EMBL/GenBank/DDBJ whole genome shotgun (WGS) entry which is preliminary data.</text>
</comment>
<gene>
    <name evidence="2" type="ORF">IAB19_07160</name>
</gene>
<accession>A0A9D9GT47</accession>
<organism evidence="2 3">
    <name type="scientific">Candidatus Avisuccinivibrio stercorigallinarum</name>
    <dbReference type="NCBI Taxonomy" id="2840704"/>
    <lineage>
        <taxon>Bacteria</taxon>
        <taxon>Pseudomonadati</taxon>
        <taxon>Pseudomonadota</taxon>
        <taxon>Gammaproteobacteria</taxon>
        <taxon>Aeromonadales</taxon>
        <taxon>Succinivibrionaceae</taxon>
        <taxon>Succinivibrionaceae incertae sedis</taxon>
        <taxon>Candidatus Avisuccinivibrio</taxon>
    </lineage>
</organism>
<dbReference type="Pfam" id="PF00356">
    <property type="entry name" value="LacI"/>
    <property type="match status" value="1"/>
</dbReference>
<dbReference type="Proteomes" id="UP000823631">
    <property type="component" value="Unassembled WGS sequence"/>
</dbReference>
<dbReference type="SUPFAM" id="SSF47413">
    <property type="entry name" value="lambda repressor-like DNA-binding domains"/>
    <property type="match status" value="1"/>
</dbReference>
<dbReference type="PROSITE" id="PS50932">
    <property type="entry name" value="HTH_LACI_2"/>
    <property type="match status" value="1"/>
</dbReference>
<feature type="domain" description="HTH lacI-type" evidence="1">
    <location>
        <begin position="10"/>
        <end position="60"/>
    </location>
</feature>
<feature type="non-terminal residue" evidence="2">
    <location>
        <position position="77"/>
    </location>
</feature>
<evidence type="ECO:0000259" key="1">
    <source>
        <dbReference type="PROSITE" id="PS50932"/>
    </source>
</evidence>
<sequence length="77" mass="8226">MRSTKYRTNDIAKKAGLSPATVSRAINHPELVKEATRAQIRKVMADMGYKVDEIFAAAQAGAQARNAAGAAQQALLI</sequence>
<dbReference type="EMBL" id="JADINH010000150">
    <property type="protein sequence ID" value="MBO8416138.1"/>
    <property type="molecule type" value="Genomic_DNA"/>
</dbReference>